<dbReference type="AlphaFoldDB" id="A0A0D9YNH3"/>
<keyword evidence="2" id="KW-1185">Reference proteome</keyword>
<dbReference type="EnsemblPlants" id="OGLUM02G06700.1">
    <property type="protein sequence ID" value="OGLUM02G06700.1"/>
    <property type="gene ID" value="OGLUM02G06700"/>
</dbReference>
<dbReference type="Proteomes" id="UP000026961">
    <property type="component" value="Chromosome 2"/>
</dbReference>
<proteinExistence type="predicted"/>
<dbReference type="Gramene" id="OGLUM02G06700.1">
    <property type="protein sequence ID" value="OGLUM02G06700.1"/>
    <property type="gene ID" value="OGLUM02G06700"/>
</dbReference>
<sequence length="206" mass="22946">MVLRTTRRIEVEGQKRNFVCNNQIGRDGRAARTLEAAGFLIAAAAAGKDDIDAAASRKDDIDAAAAGKDDIDAAASGKDDIDAAAAGAGNDEFAVAAAYFNAAAGKDDLDADAAAREGRHRRRRRRERRVRYCRRLLQRRRRWEGRVRCRRRDLLQHMPESAARRHLIASTHAGATLFRSYPCRNKRQMCTGTERYQYQAVQFAGP</sequence>
<reference evidence="1" key="1">
    <citation type="submission" date="2015-04" db="UniProtKB">
        <authorList>
            <consortium name="EnsemblPlants"/>
        </authorList>
    </citation>
    <scope>IDENTIFICATION</scope>
</reference>
<name>A0A0D9YNH3_9ORYZ</name>
<dbReference type="HOGENOM" id="CLU_1333748_0_0_1"/>
<organism evidence="1">
    <name type="scientific">Oryza glumipatula</name>
    <dbReference type="NCBI Taxonomy" id="40148"/>
    <lineage>
        <taxon>Eukaryota</taxon>
        <taxon>Viridiplantae</taxon>
        <taxon>Streptophyta</taxon>
        <taxon>Embryophyta</taxon>
        <taxon>Tracheophyta</taxon>
        <taxon>Spermatophyta</taxon>
        <taxon>Magnoliopsida</taxon>
        <taxon>Liliopsida</taxon>
        <taxon>Poales</taxon>
        <taxon>Poaceae</taxon>
        <taxon>BOP clade</taxon>
        <taxon>Oryzoideae</taxon>
        <taxon>Oryzeae</taxon>
        <taxon>Oryzinae</taxon>
        <taxon>Oryza</taxon>
    </lineage>
</organism>
<evidence type="ECO:0000313" key="1">
    <source>
        <dbReference type="EnsemblPlants" id="OGLUM02G06700.1"/>
    </source>
</evidence>
<accession>A0A0D9YNH3</accession>
<reference evidence="1" key="2">
    <citation type="submission" date="2018-05" db="EMBL/GenBank/DDBJ databases">
        <title>OgluRS3 (Oryza glumaepatula Reference Sequence Version 3).</title>
        <authorList>
            <person name="Zhang J."/>
            <person name="Kudrna D."/>
            <person name="Lee S."/>
            <person name="Talag J."/>
            <person name="Welchert J."/>
            <person name="Wing R.A."/>
        </authorList>
    </citation>
    <scope>NUCLEOTIDE SEQUENCE [LARGE SCALE GENOMIC DNA]</scope>
</reference>
<protein>
    <submittedName>
        <fullName evidence="1">Uncharacterized protein</fullName>
    </submittedName>
</protein>
<evidence type="ECO:0000313" key="2">
    <source>
        <dbReference type="Proteomes" id="UP000026961"/>
    </source>
</evidence>